<feature type="domain" description="6-phosphogluconate dehydrogenase NADP-binding" evidence="2">
    <location>
        <begin position="12"/>
        <end position="126"/>
    </location>
</feature>
<dbReference type="Pfam" id="PF03446">
    <property type="entry name" value="NAD_binding_2"/>
    <property type="match status" value="1"/>
</dbReference>
<evidence type="ECO:0000313" key="4">
    <source>
        <dbReference type="Proteomes" id="UP000515908"/>
    </source>
</evidence>
<dbReference type="VEuPathDB" id="TriTrypDB:ADEAN_000472700"/>
<dbReference type="InterPro" id="IPR006115">
    <property type="entry name" value="6PGDH_NADP-bd"/>
</dbReference>
<protein>
    <submittedName>
        <fullName evidence="3">NAD binding domain of 6-phosphogluconate dehydrogenase, putative</fullName>
    </submittedName>
</protein>
<gene>
    <name evidence="3" type="ORF">ADEAN_000472700</name>
</gene>
<sequence>MQADGVTCALRLHDKYSSMSKWCDILILCLKDQAAAEHVLLSAGGGGEDSPLLSPQSARQGQIIIDHTTAAVPFAKHCGQLAAQLGVHYLDAPLSGSPRQAFQNQLVTMIGSNANQLNAGEDVVQRLYPILNMYCDHIHSMGESGAGQATKLVSAALVASHNSAAAEAMTMAHRLNLEYSSYPKSNAPNRQDSFTHSFLNQNALIKVLDASWASSTMLRRNASTMQDIIRNPDQLPPTSGLTVDHLLQDLQYLDDTLRQAHPPAADGGEVEDPYPVLDASLRMLGSAKNGNMGDRDVSSVIHFIEAADILEKEEKLYNHPAPPQEEVGKKTETVEEKAKTSGKVDNEFDGDFY</sequence>
<dbReference type="InterPro" id="IPR036291">
    <property type="entry name" value="NAD(P)-bd_dom_sf"/>
</dbReference>
<dbReference type="PANTHER" id="PTHR43060:SF14">
    <property type="entry name" value="DEHYDROGENASE-LIKE PROTEIN"/>
    <property type="match status" value="1"/>
</dbReference>
<evidence type="ECO:0000259" key="2">
    <source>
        <dbReference type="Pfam" id="PF03446"/>
    </source>
</evidence>
<dbReference type="Gene3D" id="1.10.1040.10">
    <property type="entry name" value="N-(1-d-carboxylethyl)-l-norvaline Dehydrogenase, domain 2"/>
    <property type="match status" value="1"/>
</dbReference>
<proteinExistence type="predicted"/>
<dbReference type="InterPro" id="IPR008927">
    <property type="entry name" value="6-PGluconate_DH-like_C_sf"/>
</dbReference>
<dbReference type="Proteomes" id="UP000515908">
    <property type="component" value="Chromosome 08"/>
</dbReference>
<name>A0A7G2CCK8_9TRYP</name>
<reference evidence="3 4" key="1">
    <citation type="submission" date="2020-08" db="EMBL/GenBank/DDBJ databases">
        <authorList>
            <person name="Newling K."/>
            <person name="Davey J."/>
            <person name="Forrester S."/>
        </authorList>
    </citation>
    <scope>NUCLEOTIDE SEQUENCE [LARGE SCALE GENOMIC DNA]</scope>
    <source>
        <strain evidence="4">Crithidia deanei Carvalho (ATCC PRA-265)</strain>
    </source>
</reference>
<dbReference type="OrthoDB" id="435038at2759"/>
<accession>A0A7G2CCK8</accession>
<feature type="region of interest" description="Disordered" evidence="1">
    <location>
        <begin position="316"/>
        <end position="353"/>
    </location>
</feature>
<dbReference type="InterPro" id="IPR013328">
    <property type="entry name" value="6PGD_dom2"/>
</dbReference>
<evidence type="ECO:0000313" key="3">
    <source>
        <dbReference type="EMBL" id="CAD2217249.1"/>
    </source>
</evidence>
<dbReference type="SUPFAM" id="SSF51735">
    <property type="entry name" value="NAD(P)-binding Rossmann-fold domains"/>
    <property type="match status" value="1"/>
</dbReference>
<dbReference type="EMBL" id="LR877152">
    <property type="protein sequence ID" value="CAD2217249.1"/>
    <property type="molecule type" value="Genomic_DNA"/>
</dbReference>
<dbReference type="PANTHER" id="PTHR43060">
    <property type="entry name" value="3-HYDROXYISOBUTYRATE DEHYDROGENASE-LIKE 1, MITOCHONDRIAL-RELATED"/>
    <property type="match status" value="1"/>
</dbReference>
<feature type="compositionally biased region" description="Basic and acidic residues" evidence="1">
    <location>
        <begin position="326"/>
        <end position="346"/>
    </location>
</feature>
<dbReference type="AlphaFoldDB" id="A0A7G2CCK8"/>
<keyword evidence="4" id="KW-1185">Reference proteome</keyword>
<organism evidence="3 4">
    <name type="scientific">Angomonas deanei</name>
    <dbReference type="NCBI Taxonomy" id="59799"/>
    <lineage>
        <taxon>Eukaryota</taxon>
        <taxon>Discoba</taxon>
        <taxon>Euglenozoa</taxon>
        <taxon>Kinetoplastea</taxon>
        <taxon>Metakinetoplastina</taxon>
        <taxon>Trypanosomatida</taxon>
        <taxon>Trypanosomatidae</taxon>
        <taxon>Strigomonadinae</taxon>
        <taxon>Angomonas</taxon>
    </lineage>
</organism>
<dbReference type="SUPFAM" id="SSF48179">
    <property type="entry name" value="6-phosphogluconate dehydrogenase C-terminal domain-like"/>
    <property type="match status" value="1"/>
</dbReference>
<dbReference type="GO" id="GO:0050661">
    <property type="term" value="F:NADP binding"/>
    <property type="evidence" value="ECO:0007669"/>
    <property type="project" value="InterPro"/>
</dbReference>
<evidence type="ECO:0000256" key="1">
    <source>
        <dbReference type="SAM" id="MobiDB-lite"/>
    </source>
</evidence>
<dbReference type="Gene3D" id="3.40.50.720">
    <property type="entry name" value="NAD(P)-binding Rossmann-like Domain"/>
    <property type="match status" value="1"/>
</dbReference>